<evidence type="ECO:0000313" key="2">
    <source>
        <dbReference type="EMBL" id="MDQ0370145.1"/>
    </source>
</evidence>
<reference evidence="2 3" key="1">
    <citation type="submission" date="2023-07" db="EMBL/GenBank/DDBJ databases">
        <title>Sequencing the genomes of 1000 actinobacteria strains.</title>
        <authorList>
            <person name="Klenk H.-P."/>
        </authorList>
    </citation>
    <scope>NUCLEOTIDE SEQUENCE [LARGE SCALE GENOMIC DNA]</scope>
    <source>
        <strain evidence="2 3">DSM 44709</strain>
    </source>
</reference>
<name>A0AAE3W6E5_9ACTN</name>
<proteinExistence type="predicted"/>
<gene>
    <name evidence="2" type="ORF">J2S42_006814</name>
</gene>
<dbReference type="EMBL" id="JAUSUZ010000001">
    <property type="protein sequence ID" value="MDQ0370145.1"/>
    <property type="molecule type" value="Genomic_DNA"/>
</dbReference>
<organism evidence="2 3">
    <name type="scientific">Catenuloplanes indicus</name>
    <dbReference type="NCBI Taxonomy" id="137267"/>
    <lineage>
        <taxon>Bacteria</taxon>
        <taxon>Bacillati</taxon>
        <taxon>Actinomycetota</taxon>
        <taxon>Actinomycetes</taxon>
        <taxon>Micromonosporales</taxon>
        <taxon>Micromonosporaceae</taxon>
        <taxon>Catenuloplanes</taxon>
    </lineage>
</organism>
<keyword evidence="3" id="KW-1185">Reference proteome</keyword>
<sequence>MPTPTRNSASTPVLATVIARAQAKAAAERSGSAPVEATHPASIRR</sequence>
<dbReference type="Proteomes" id="UP001240236">
    <property type="component" value="Unassembled WGS sequence"/>
</dbReference>
<accession>A0AAE3W6E5</accession>
<evidence type="ECO:0000313" key="3">
    <source>
        <dbReference type="Proteomes" id="UP001240236"/>
    </source>
</evidence>
<comment type="caution">
    <text evidence="2">The sequence shown here is derived from an EMBL/GenBank/DDBJ whole genome shotgun (WGS) entry which is preliminary data.</text>
</comment>
<evidence type="ECO:0000256" key="1">
    <source>
        <dbReference type="SAM" id="MobiDB-lite"/>
    </source>
</evidence>
<feature type="region of interest" description="Disordered" evidence="1">
    <location>
        <begin position="25"/>
        <end position="45"/>
    </location>
</feature>
<dbReference type="AlphaFoldDB" id="A0AAE3W6E5"/>
<dbReference type="RefSeq" id="WP_307245886.1">
    <property type="nucleotide sequence ID" value="NZ_JAUSUZ010000001.1"/>
</dbReference>
<protein>
    <submittedName>
        <fullName evidence="2">Uncharacterized protein</fullName>
    </submittedName>
</protein>